<dbReference type="EMBL" id="CASHSV030000823">
    <property type="protein sequence ID" value="CAJ2678874.1"/>
    <property type="molecule type" value="Genomic_DNA"/>
</dbReference>
<evidence type="ECO:0000313" key="2">
    <source>
        <dbReference type="Proteomes" id="UP001177021"/>
    </source>
</evidence>
<proteinExistence type="predicted"/>
<gene>
    <name evidence="1" type="ORF">MILVUS5_LOCUS41093</name>
</gene>
<organism evidence="1 2">
    <name type="scientific">Trifolium pratense</name>
    <name type="common">Red clover</name>
    <dbReference type="NCBI Taxonomy" id="57577"/>
    <lineage>
        <taxon>Eukaryota</taxon>
        <taxon>Viridiplantae</taxon>
        <taxon>Streptophyta</taxon>
        <taxon>Embryophyta</taxon>
        <taxon>Tracheophyta</taxon>
        <taxon>Spermatophyta</taxon>
        <taxon>Magnoliopsida</taxon>
        <taxon>eudicotyledons</taxon>
        <taxon>Gunneridae</taxon>
        <taxon>Pentapetalae</taxon>
        <taxon>rosids</taxon>
        <taxon>fabids</taxon>
        <taxon>Fabales</taxon>
        <taxon>Fabaceae</taxon>
        <taxon>Papilionoideae</taxon>
        <taxon>50 kb inversion clade</taxon>
        <taxon>NPAAA clade</taxon>
        <taxon>Hologalegina</taxon>
        <taxon>IRL clade</taxon>
        <taxon>Trifolieae</taxon>
        <taxon>Trifolium</taxon>
    </lineage>
</organism>
<sequence>MISLGRGFYEFKFTSYEDMRLAWSSGTVNLKPGVLRLSKWTNDFNSSAQSQTNVQVWIRLMELPQEYWRQRTLFEIASAIGIPLALDEAKKNRTIGHYARLLVDLDLSNRIFDGIVVEREGFTFKLPVVYERLPEFCPHCYVIGHNVSNCRSVHPPTVEEKIVMKNKEQPEQNQFLIWMLMQKNQSLQLQQQPETQQPVIALAVHAEKPKVKIAANVANDKSDTSFSLALDNVVDEIVHGDLQTNIPIIQQVETVVTRDGEEDVAETQFDIVIDEHVNEVELAQPIHVAMVHSDSSRDDEETVPETQTTMLSQEPLLKPVLMEDIVISKHGHSEQAKIRPIKRLIISRFYLKVLRRGIKN</sequence>
<comment type="caution">
    <text evidence="1">The sequence shown here is derived from an EMBL/GenBank/DDBJ whole genome shotgun (WGS) entry which is preliminary data.</text>
</comment>
<name>A0ACB0MAD4_TRIPR</name>
<keyword evidence="2" id="KW-1185">Reference proteome</keyword>
<reference evidence="1" key="1">
    <citation type="submission" date="2023-10" db="EMBL/GenBank/DDBJ databases">
        <authorList>
            <person name="Rodriguez Cubillos JULIANA M."/>
            <person name="De Vega J."/>
        </authorList>
    </citation>
    <scope>NUCLEOTIDE SEQUENCE</scope>
</reference>
<dbReference type="Proteomes" id="UP001177021">
    <property type="component" value="Unassembled WGS sequence"/>
</dbReference>
<accession>A0ACB0MAD4</accession>
<evidence type="ECO:0000313" key="1">
    <source>
        <dbReference type="EMBL" id="CAJ2678874.1"/>
    </source>
</evidence>
<protein>
    <submittedName>
        <fullName evidence="1">Uncharacterized protein</fullName>
    </submittedName>
</protein>